<feature type="domain" description="Alginate lyase" evidence="3">
    <location>
        <begin position="84"/>
        <end position="314"/>
    </location>
</feature>
<dbReference type="EMBL" id="CABPSB010000011">
    <property type="protein sequence ID" value="VVE21507.1"/>
    <property type="molecule type" value="Genomic_DNA"/>
</dbReference>
<keyword evidence="5" id="KW-1185">Reference proteome</keyword>
<gene>
    <name evidence="4" type="ORF">PAN31108_03152</name>
</gene>
<evidence type="ECO:0000313" key="4">
    <source>
        <dbReference type="EMBL" id="VVE21507.1"/>
    </source>
</evidence>
<dbReference type="InterPro" id="IPR008929">
    <property type="entry name" value="Chondroitin_lyas"/>
</dbReference>
<accession>A0A5E4W946</accession>
<dbReference type="GO" id="GO:0016829">
    <property type="term" value="F:lyase activity"/>
    <property type="evidence" value="ECO:0007669"/>
    <property type="project" value="UniProtKB-KW"/>
</dbReference>
<dbReference type="Gene3D" id="1.50.10.100">
    <property type="entry name" value="Chondroitin AC/alginate lyase"/>
    <property type="match status" value="1"/>
</dbReference>
<evidence type="ECO:0000256" key="2">
    <source>
        <dbReference type="ARBA" id="ARBA00023239"/>
    </source>
</evidence>
<dbReference type="RefSeq" id="WP_150669754.1">
    <property type="nucleotide sequence ID" value="NZ_CABPSB010000011.1"/>
</dbReference>
<evidence type="ECO:0000256" key="1">
    <source>
        <dbReference type="ARBA" id="ARBA00022729"/>
    </source>
</evidence>
<dbReference type="GO" id="GO:0042597">
    <property type="term" value="C:periplasmic space"/>
    <property type="evidence" value="ECO:0007669"/>
    <property type="project" value="InterPro"/>
</dbReference>
<reference evidence="4 5" key="1">
    <citation type="submission" date="2019-08" db="EMBL/GenBank/DDBJ databases">
        <authorList>
            <person name="Peeters C."/>
        </authorList>
    </citation>
    <scope>NUCLEOTIDE SEQUENCE [LARGE SCALE GENOMIC DNA]</scope>
    <source>
        <strain evidence="4 5">LMG 31108</strain>
    </source>
</reference>
<keyword evidence="1" id="KW-0732">Signal</keyword>
<dbReference type="OrthoDB" id="1043373at2"/>
<dbReference type="AlphaFoldDB" id="A0A5E4W946"/>
<dbReference type="SUPFAM" id="SSF48230">
    <property type="entry name" value="Chondroitin AC/alginate lyase"/>
    <property type="match status" value="1"/>
</dbReference>
<proteinExistence type="predicted"/>
<dbReference type="InterPro" id="IPR008397">
    <property type="entry name" value="Alginate_lyase_dom"/>
</dbReference>
<dbReference type="Pfam" id="PF05426">
    <property type="entry name" value="Alginate_lyase"/>
    <property type="match status" value="1"/>
</dbReference>
<name>A0A5E4W946_9BURK</name>
<protein>
    <submittedName>
        <fullName evidence="4">Alginate lyase</fullName>
    </submittedName>
</protein>
<keyword evidence="2 4" id="KW-0456">Lyase</keyword>
<organism evidence="4 5">
    <name type="scientific">Pandoraea anhela</name>
    <dbReference type="NCBI Taxonomy" id="2508295"/>
    <lineage>
        <taxon>Bacteria</taxon>
        <taxon>Pseudomonadati</taxon>
        <taxon>Pseudomonadota</taxon>
        <taxon>Betaproteobacteria</taxon>
        <taxon>Burkholderiales</taxon>
        <taxon>Burkholderiaceae</taxon>
        <taxon>Pandoraea</taxon>
    </lineage>
</organism>
<evidence type="ECO:0000259" key="3">
    <source>
        <dbReference type="Pfam" id="PF05426"/>
    </source>
</evidence>
<sequence>MRDTLNPLIDSGLNARRRRLVGTCAAWALTAPFGAVRAASPTERSSSADRPPFALTSDVDAQALPTRVPVEIAKAVVRYAGLTVSRDTHVMPVVHTEGTLPHQANRDQSVLAQGDWRETALQAMAWRLCAPGEGEPHLARATAYVTQWLGAYRPSFNPIDETELATWIIGFDLIQSQLSSQTIAAMRAFGGELADGYSQIPHKVGDPSTGLNNWHSHRVKLAVAGAFVSGDASRIATARERFFSHAQQNIHDDGSTYDFHQRDAMHYVVYTLEPMLTAATMAAAHGEDWYGASRLKGRLAHALAWLLPYATGEKVHEEFVHSSVPFDARRAAAGVPGYAGMWNPAASATVYTIAAQLDDRFRPVAEKRAAPALVRAIYSRSFARLT</sequence>
<dbReference type="Proteomes" id="UP000406256">
    <property type="component" value="Unassembled WGS sequence"/>
</dbReference>
<evidence type="ECO:0000313" key="5">
    <source>
        <dbReference type="Proteomes" id="UP000406256"/>
    </source>
</evidence>